<dbReference type="InterPro" id="IPR000477">
    <property type="entry name" value="RT_dom"/>
</dbReference>
<gene>
    <name evidence="2" type="ORF">ECPE_LOCUS12609</name>
</gene>
<keyword evidence="3" id="KW-1185">Reference proteome</keyword>
<evidence type="ECO:0000259" key="1">
    <source>
        <dbReference type="PROSITE" id="PS50878"/>
    </source>
</evidence>
<reference evidence="2 3" key="2">
    <citation type="submission" date="2018-11" db="EMBL/GenBank/DDBJ databases">
        <authorList>
            <consortium name="Pathogen Informatics"/>
        </authorList>
    </citation>
    <scope>NUCLEOTIDE SEQUENCE [LARGE SCALE GENOMIC DNA]</scope>
    <source>
        <strain evidence="2 3">Egypt</strain>
    </source>
</reference>
<feature type="domain" description="Reverse transcriptase" evidence="1">
    <location>
        <begin position="1"/>
        <end position="92"/>
    </location>
</feature>
<accession>A0A183B074</accession>
<evidence type="ECO:0000313" key="3">
    <source>
        <dbReference type="Proteomes" id="UP000272942"/>
    </source>
</evidence>
<protein>
    <submittedName>
        <fullName evidence="4">Reverse transcriptase domain-containing protein</fullName>
    </submittedName>
</protein>
<evidence type="ECO:0000313" key="4">
    <source>
        <dbReference type="WBParaSite" id="ECPE_0001264501-mRNA-1"/>
    </source>
</evidence>
<dbReference type="WBParaSite" id="ECPE_0001264501-mRNA-1">
    <property type="protein sequence ID" value="ECPE_0001264501-mRNA-1"/>
    <property type="gene ID" value="ECPE_0001264501"/>
</dbReference>
<organism evidence="4">
    <name type="scientific">Echinostoma caproni</name>
    <dbReference type="NCBI Taxonomy" id="27848"/>
    <lineage>
        <taxon>Eukaryota</taxon>
        <taxon>Metazoa</taxon>
        <taxon>Spiralia</taxon>
        <taxon>Lophotrochozoa</taxon>
        <taxon>Platyhelminthes</taxon>
        <taxon>Trematoda</taxon>
        <taxon>Digenea</taxon>
        <taxon>Plagiorchiida</taxon>
        <taxon>Echinostomata</taxon>
        <taxon>Echinostomatoidea</taxon>
        <taxon>Echinostomatidae</taxon>
        <taxon>Echinostoma</taxon>
    </lineage>
</organism>
<dbReference type="OrthoDB" id="6275812at2759"/>
<sequence length="92" mass="10252">MENGVRQGLIQEPNVSSCEDSEIDLLPSAKLFDLKYVDDIVLLHEDLGKLKALLDRLSDSLAMFGMCFAPSKCKMLLRIELIQLATSQKPLS</sequence>
<reference evidence="4" key="1">
    <citation type="submission" date="2016-06" db="UniProtKB">
        <authorList>
            <consortium name="WormBaseParasite"/>
        </authorList>
    </citation>
    <scope>IDENTIFICATION</scope>
</reference>
<dbReference type="PROSITE" id="PS50878">
    <property type="entry name" value="RT_POL"/>
    <property type="match status" value="1"/>
</dbReference>
<name>A0A183B074_9TREM</name>
<dbReference type="EMBL" id="UZAN01053239">
    <property type="protein sequence ID" value="VDP89881.1"/>
    <property type="molecule type" value="Genomic_DNA"/>
</dbReference>
<dbReference type="AlphaFoldDB" id="A0A183B074"/>
<evidence type="ECO:0000313" key="2">
    <source>
        <dbReference type="EMBL" id="VDP89881.1"/>
    </source>
</evidence>
<proteinExistence type="predicted"/>
<dbReference type="Proteomes" id="UP000272942">
    <property type="component" value="Unassembled WGS sequence"/>
</dbReference>